<gene>
    <name evidence="1" type="ORF">FIBSPDRAFT_1043119</name>
</gene>
<sequence>MTVDRIPSRTHGKRSEALLLGILYLALQAFPLSTGSARSRRGLRFWGSERGWWAMRCMPFWDQIFEREKFKLNGHPPPETRMCMDQVGGILVPTGLFFTAYTFVPWIFQILIVASIPCVSPPYSALEARL</sequence>
<dbReference type="OrthoDB" id="3561359at2759"/>
<accession>A0A166LPZ0</accession>
<dbReference type="EMBL" id="KV417534">
    <property type="protein sequence ID" value="KZP23198.1"/>
    <property type="molecule type" value="Genomic_DNA"/>
</dbReference>
<protein>
    <submittedName>
        <fullName evidence="1">Uncharacterized protein</fullName>
    </submittedName>
</protein>
<name>A0A166LPZ0_9AGAM</name>
<reference evidence="1 2" key="1">
    <citation type="journal article" date="2016" name="Mol. Biol. Evol.">
        <title>Comparative Genomics of Early-Diverging Mushroom-Forming Fungi Provides Insights into the Origins of Lignocellulose Decay Capabilities.</title>
        <authorList>
            <person name="Nagy L.G."/>
            <person name="Riley R."/>
            <person name="Tritt A."/>
            <person name="Adam C."/>
            <person name="Daum C."/>
            <person name="Floudas D."/>
            <person name="Sun H."/>
            <person name="Yadav J.S."/>
            <person name="Pangilinan J."/>
            <person name="Larsson K.H."/>
            <person name="Matsuura K."/>
            <person name="Barry K."/>
            <person name="Labutti K."/>
            <person name="Kuo R."/>
            <person name="Ohm R.A."/>
            <person name="Bhattacharya S.S."/>
            <person name="Shirouzu T."/>
            <person name="Yoshinaga Y."/>
            <person name="Martin F.M."/>
            <person name="Grigoriev I.V."/>
            <person name="Hibbett D.S."/>
        </authorList>
    </citation>
    <scope>NUCLEOTIDE SEQUENCE [LARGE SCALE GENOMIC DNA]</scope>
    <source>
        <strain evidence="1 2">CBS 109695</strain>
    </source>
</reference>
<organism evidence="1 2">
    <name type="scientific">Athelia psychrophila</name>
    <dbReference type="NCBI Taxonomy" id="1759441"/>
    <lineage>
        <taxon>Eukaryota</taxon>
        <taxon>Fungi</taxon>
        <taxon>Dikarya</taxon>
        <taxon>Basidiomycota</taxon>
        <taxon>Agaricomycotina</taxon>
        <taxon>Agaricomycetes</taxon>
        <taxon>Agaricomycetidae</taxon>
        <taxon>Atheliales</taxon>
        <taxon>Atheliaceae</taxon>
        <taxon>Athelia</taxon>
    </lineage>
</organism>
<evidence type="ECO:0000313" key="2">
    <source>
        <dbReference type="Proteomes" id="UP000076532"/>
    </source>
</evidence>
<keyword evidence="2" id="KW-1185">Reference proteome</keyword>
<dbReference type="STRING" id="436010.A0A166LPZ0"/>
<dbReference type="AlphaFoldDB" id="A0A166LPZ0"/>
<evidence type="ECO:0000313" key="1">
    <source>
        <dbReference type="EMBL" id="KZP23198.1"/>
    </source>
</evidence>
<proteinExistence type="predicted"/>
<dbReference type="Proteomes" id="UP000076532">
    <property type="component" value="Unassembled WGS sequence"/>
</dbReference>